<feature type="region of interest" description="Disordered" evidence="1">
    <location>
        <begin position="29"/>
        <end position="51"/>
    </location>
</feature>
<sequence>MTPAPFFLCIHDQCVVHCHVGNRPYVQAGPAHRGADDSNQNSGSQRQNDSTNATTLVPEFVYRYLLADILLLAVWNVLFSVYNWAQAVDTIQYLLLKTTRPPQWRRRAWRGQEGTSPRAQLPLRPTMRPTANADDPFGNRFNAGALIDCFLPVRISV</sequence>
<protein>
    <submittedName>
        <fullName evidence="3">Uncharacterized protein</fullName>
    </submittedName>
</protein>
<dbReference type="AlphaFoldDB" id="A0A915EHX8"/>
<reference evidence="3" key="1">
    <citation type="submission" date="2022-11" db="UniProtKB">
        <authorList>
            <consortium name="WormBaseParasite"/>
        </authorList>
    </citation>
    <scope>IDENTIFICATION</scope>
</reference>
<proteinExistence type="predicted"/>
<name>A0A915EHX8_9BILA</name>
<evidence type="ECO:0000313" key="2">
    <source>
        <dbReference type="Proteomes" id="UP000887574"/>
    </source>
</evidence>
<evidence type="ECO:0000313" key="3">
    <source>
        <dbReference type="WBParaSite" id="jg554"/>
    </source>
</evidence>
<organism evidence="2 3">
    <name type="scientific">Ditylenchus dipsaci</name>
    <dbReference type="NCBI Taxonomy" id="166011"/>
    <lineage>
        <taxon>Eukaryota</taxon>
        <taxon>Metazoa</taxon>
        <taxon>Ecdysozoa</taxon>
        <taxon>Nematoda</taxon>
        <taxon>Chromadorea</taxon>
        <taxon>Rhabditida</taxon>
        <taxon>Tylenchina</taxon>
        <taxon>Tylenchomorpha</taxon>
        <taxon>Sphaerularioidea</taxon>
        <taxon>Anguinidae</taxon>
        <taxon>Anguininae</taxon>
        <taxon>Ditylenchus</taxon>
    </lineage>
</organism>
<evidence type="ECO:0000256" key="1">
    <source>
        <dbReference type="SAM" id="MobiDB-lite"/>
    </source>
</evidence>
<dbReference type="Proteomes" id="UP000887574">
    <property type="component" value="Unplaced"/>
</dbReference>
<accession>A0A915EHX8</accession>
<keyword evidence="2" id="KW-1185">Reference proteome</keyword>
<feature type="compositionally biased region" description="Polar residues" evidence="1">
    <location>
        <begin position="37"/>
        <end position="51"/>
    </location>
</feature>
<dbReference type="WBParaSite" id="jg554">
    <property type="protein sequence ID" value="jg554"/>
    <property type="gene ID" value="jg554"/>
</dbReference>
<feature type="region of interest" description="Disordered" evidence="1">
    <location>
        <begin position="108"/>
        <end position="127"/>
    </location>
</feature>